<comment type="caution">
    <text evidence="2">The sequence shown here is derived from an EMBL/GenBank/DDBJ whole genome shotgun (WGS) entry which is preliminary data.</text>
</comment>
<proteinExistence type="predicted"/>
<protein>
    <submittedName>
        <fullName evidence="2">Uncharacterized protein</fullName>
    </submittedName>
</protein>
<evidence type="ECO:0000313" key="2">
    <source>
        <dbReference type="EMBL" id="GBP42348.1"/>
    </source>
</evidence>
<dbReference type="EMBL" id="BGZK01000416">
    <property type="protein sequence ID" value="GBP42348.1"/>
    <property type="molecule type" value="Genomic_DNA"/>
</dbReference>
<dbReference type="Proteomes" id="UP000299102">
    <property type="component" value="Unassembled WGS sequence"/>
</dbReference>
<keyword evidence="3" id="KW-1185">Reference proteome</keyword>
<accession>A0A4C1VTB1</accession>
<gene>
    <name evidence="2" type="ORF">EVAR_29605_1</name>
</gene>
<dbReference type="AlphaFoldDB" id="A0A4C1VTB1"/>
<name>A0A4C1VTB1_EUMVA</name>
<feature type="region of interest" description="Disordered" evidence="1">
    <location>
        <begin position="1"/>
        <end position="43"/>
    </location>
</feature>
<reference evidence="2 3" key="1">
    <citation type="journal article" date="2019" name="Commun. Biol.">
        <title>The bagworm genome reveals a unique fibroin gene that provides high tensile strength.</title>
        <authorList>
            <person name="Kono N."/>
            <person name="Nakamura H."/>
            <person name="Ohtoshi R."/>
            <person name="Tomita M."/>
            <person name="Numata K."/>
            <person name="Arakawa K."/>
        </authorList>
    </citation>
    <scope>NUCLEOTIDE SEQUENCE [LARGE SCALE GENOMIC DNA]</scope>
</reference>
<evidence type="ECO:0000256" key="1">
    <source>
        <dbReference type="SAM" id="MobiDB-lite"/>
    </source>
</evidence>
<sequence>MDRRPRRRLRGPAASPGRCRRGPNGRSGDSAEPGAAKNKRAERGVKVMRYIIMGYGNSPERRVKSIESTLKGSDKTRIVKILAGLRRDTTHSRFGWVKADVPRERRDA</sequence>
<feature type="compositionally biased region" description="Basic residues" evidence="1">
    <location>
        <begin position="1"/>
        <end position="10"/>
    </location>
</feature>
<organism evidence="2 3">
    <name type="scientific">Eumeta variegata</name>
    <name type="common">Bagworm moth</name>
    <name type="synonym">Eumeta japonica</name>
    <dbReference type="NCBI Taxonomy" id="151549"/>
    <lineage>
        <taxon>Eukaryota</taxon>
        <taxon>Metazoa</taxon>
        <taxon>Ecdysozoa</taxon>
        <taxon>Arthropoda</taxon>
        <taxon>Hexapoda</taxon>
        <taxon>Insecta</taxon>
        <taxon>Pterygota</taxon>
        <taxon>Neoptera</taxon>
        <taxon>Endopterygota</taxon>
        <taxon>Lepidoptera</taxon>
        <taxon>Glossata</taxon>
        <taxon>Ditrysia</taxon>
        <taxon>Tineoidea</taxon>
        <taxon>Psychidae</taxon>
        <taxon>Oiketicinae</taxon>
        <taxon>Eumeta</taxon>
    </lineage>
</organism>
<evidence type="ECO:0000313" key="3">
    <source>
        <dbReference type="Proteomes" id="UP000299102"/>
    </source>
</evidence>